<feature type="domain" description="EVE" evidence="1">
    <location>
        <begin position="17"/>
        <end position="129"/>
    </location>
</feature>
<evidence type="ECO:0000313" key="2">
    <source>
        <dbReference type="EMBL" id="MBN8659082.1"/>
    </source>
</evidence>
<dbReference type="Proteomes" id="UP000664277">
    <property type="component" value="Unassembled WGS sequence"/>
</dbReference>
<dbReference type="Gene3D" id="3.10.590.10">
    <property type="entry name" value="ph1033 like domains"/>
    <property type="match status" value="1"/>
</dbReference>
<name>A0A8J7PDA4_9BACT</name>
<proteinExistence type="predicted"/>
<evidence type="ECO:0000313" key="3">
    <source>
        <dbReference type="Proteomes" id="UP000664277"/>
    </source>
</evidence>
<dbReference type="InterPro" id="IPR015947">
    <property type="entry name" value="PUA-like_sf"/>
</dbReference>
<dbReference type="AlphaFoldDB" id="A0A8J7PDA4"/>
<organism evidence="2 3">
    <name type="scientific">Candidatus Obscuribacter phosphatis</name>
    <dbReference type="NCBI Taxonomy" id="1906157"/>
    <lineage>
        <taxon>Bacteria</taxon>
        <taxon>Bacillati</taxon>
        <taxon>Candidatus Melainabacteria</taxon>
        <taxon>Candidatus Obscuribacterales</taxon>
        <taxon>Candidatus Obscuribacteraceae</taxon>
        <taxon>Candidatus Obscuribacter</taxon>
    </lineage>
</organism>
<dbReference type="EMBL" id="JAFLCK010000002">
    <property type="protein sequence ID" value="MBN8659082.1"/>
    <property type="molecule type" value="Genomic_DNA"/>
</dbReference>
<dbReference type="SUPFAM" id="SSF88697">
    <property type="entry name" value="PUA domain-like"/>
    <property type="match status" value="1"/>
</dbReference>
<accession>A0A8J7PDA4</accession>
<dbReference type="InterPro" id="IPR002740">
    <property type="entry name" value="EVE_domain"/>
</dbReference>
<sequence length="140" mass="15850">MKYWLLCLPREDILNCMRVGTFGLSRKVLIGHVRKGDRIVCCAGKGDWKIVGLGTATSDYYVDDSKLFLKEGVFPDRFDFEAVSIPSESEVDIKAILDKLSFVKDLAFWAVSFRIGIVKLSKSDWDLIRDRARVSQAALK</sequence>
<gene>
    <name evidence="2" type="ORF">J0M35_01875</name>
</gene>
<evidence type="ECO:0000259" key="1">
    <source>
        <dbReference type="Pfam" id="PF01878"/>
    </source>
</evidence>
<protein>
    <submittedName>
        <fullName evidence="2">EVE domain-containing protein</fullName>
    </submittedName>
</protein>
<comment type="caution">
    <text evidence="2">The sequence shown here is derived from an EMBL/GenBank/DDBJ whole genome shotgun (WGS) entry which is preliminary data.</text>
</comment>
<dbReference type="Pfam" id="PF01878">
    <property type="entry name" value="EVE"/>
    <property type="match status" value="1"/>
</dbReference>
<reference evidence="2" key="1">
    <citation type="submission" date="2021-02" db="EMBL/GenBank/DDBJ databases">
        <title>Genome-Resolved Metagenomics of a Microbial Community Performing Photosynthetic Biological Nutrient Removal.</title>
        <authorList>
            <person name="Mcdaniel E.A."/>
        </authorList>
    </citation>
    <scope>NUCLEOTIDE SEQUENCE</scope>
    <source>
        <strain evidence="2">UWPOB_OBS1</strain>
    </source>
</reference>